<evidence type="ECO:0000313" key="3">
    <source>
        <dbReference type="EMBL" id="MTB72243.1"/>
    </source>
</evidence>
<feature type="domain" description="NodB homology" evidence="2">
    <location>
        <begin position="96"/>
        <end position="282"/>
    </location>
</feature>
<organism evidence="3 4">
    <name type="scientific">Arsenicicoccus cauae</name>
    <dbReference type="NCBI Taxonomy" id="2663847"/>
    <lineage>
        <taxon>Bacteria</taxon>
        <taxon>Bacillati</taxon>
        <taxon>Actinomycetota</taxon>
        <taxon>Actinomycetes</taxon>
        <taxon>Micrococcales</taxon>
        <taxon>Intrasporangiaceae</taxon>
        <taxon>Arsenicicoccus</taxon>
    </lineage>
</organism>
<dbReference type="Gene3D" id="3.20.20.370">
    <property type="entry name" value="Glycoside hydrolase/deacetylase"/>
    <property type="match status" value="1"/>
</dbReference>
<proteinExistence type="predicted"/>
<dbReference type="InterPro" id="IPR011330">
    <property type="entry name" value="Glyco_hydro/deAcase_b/a-brl"/>
</dbReference>
<dbReference type="PANTHER" id="PTHR10587">
    <property type="entry name" value="GLYCOSYL TRANSFERASE-RELATED"/>
    <property type="match status" value="1"/>
</dbReference>
<dbReference type="Proteomes" id="UP000431092">
    <property type="component" value="Unassembled WGS sequence"/>
</dbReference>
<feature type="compositionally biased region" description="Low complexity" evidence="1">
    <location>
        <begin position="15"/>
        <end position="29"/>
    </location>
</feature>
<dbReference type="GO" id="GO:0016810">
    <property type="term" value="F:hydrolase activity, acting on carbon-nitrogen (but not peptide) bonds"/>
    <property type="evidence" value="ECO:0007669"/>
    <property type="project" value="InterPro"/>
</dbReference>
<dbReference type="CDD" id="cd10917">
    <property type="entry name" value="CE4_NodB_like_6s_7s"/>
    <property type="match status" value="1"/>
</dbReference>
<dbReference type="PROSITE" id="PS51677">
    <property type="entry name" value="NODB"/>
    <property type="match status" value="1"/>
</dbReference>
<dbReference type="SUPFAM" id="SSF88713">
    <property type="entry name" value="Glycoside hydrolase/deacetylase"/>
    <property type="match status" value="1"/>
</dbReference>
<reference evidence="3 4" key="1">
    <citation type="submission" date="2019-11" db="EMBL/GenBank/DDBJ databases">
        <title>Whole genome sequencing identifies a novel species of the genus Arsenicicoccus isolated from human blood.</title>
        <authorList>
            <person name="Jeong J.H."/>
            <person name="Kweon O.J."/>
            <person name="Kim H.R."/>
            <person name="Kim T.-H."/>
            <person name="Ha S.-M."/>
            <person name="Lee M.-K."/>
        </authorList>
    </citation>
    <scope>NUCLEOTIDE SEQUENCE [LARGE SCALE GENOMIC DNA]</scope>
    <source>
        <strain evidence="3 4">MKL-02</strain>
    </source>
</reference>
<evidence type="ECO:0000256" key="1">
    <source>
        <dbReference type="SAM" id="MobiDB-lite"/>
    </source>
</evidence>
<dbReference type="GO" id="GO:0005975">
    <property type="term" value="P:carbohydrate metabolic process"/>
    <property type="evidence" value="ECO:0007669"/>
    <property type="project" value="InterPro"/>
</dbReference>
<keyword evidence="4" id="KW-1185">Reference proteome</keyword>
<accession>A0A6I3IHY1</accession>
<evidence type="ECO:0000259" key="2">
    <source>
        <dbReference type="PROSITE" id="PS51677"/>
    </source>
</evidence>
<dbReference type="Pfam" id="PF01522">
    <property type="entry name" value="Polysacc_deac_1"/>
    <property type="match status" value="1"/>
</dbReference>
<dbReference type="InterPro" id="IPR050248">
    <property type="entry name" value="Polysacc_deacetylase_ArnD"/>
</dbReference>
<dbReference type="InterPro" id="IPR002509">
    <property type="entry name" value="NODB_dom"/>
</dbReference>
<protein>
    <submittedName>
        <fullName evidence="3">Polysaccharide deacetylase family protein</fullName>
    </submittedName>
</protein>
<sequence length="294" mass="30973">MAGRGRAGRGGAGVGRRAPGMRGTMRVGRTGPAAPAELVVSRRTALTGTLLCAVSGTGLAVADDGRVELALGPTSSPQARRAADRDCVNHVRTHRPVLSLTFDDGPDPRYTPAVLDLLRRYAARATFFVVGANAAAHPGLVARMRAEGHEVANHTHDHAHLTEIGDAEVRDQIVRGRRVVGDVGPRLLRPPVGRTSASVSRVARSLGERQAFWSSCLEACLHDGARVGGTGLGEALEPGAVVLAHDGGRVEGRWAQEYPRDQTVEALPHLLEALAGRGLSSVPVSELVRVGRVR</sequence>
<evidence type="ECO:0000313" key="4">
    <source>
        <dbReference type="Proteomes" id="UP000431092"/>
    </source>
</evidence>
<comment type="caution">
    <text evidence="3">The sequence shown here is derived from an EMBL/GenBank/DDBJ whole genome shotgun (WGS) entry which is preliminary data.</text>
</comment>
<name>A0A6I3IHY1_9MICO</name>
<gene>
    <name evidence="3" type="ORF">GGG17_09725</name>
</gene>
<feature type="region of interest" description="Disordered" evidence="1">
    <location>
        <begin position="1"/>
        <end position="29"/>
    </location>
</feature>
<dbReference type="EMBL" id="WLVL01000037">
    <property type="protein sequence ID" value="MTB72243.1"/>
    <property type="molecule type" value="Genomic_DNA"/>
</dbReference>
<dbReference type="AlphaFoldDB" id="A0A6I3IHY1"/>